<accession>A0AAN6SLW5</accession>
<feature type="region of interest" description="Disordered" evidence="1">
    <location>
        <begin position="961"/>
        <end position="1023"/>
    </location>
</feature>
<feature type="compositionally biased region" description="Basic and acidic residues" evidence="1">
    <location>
        <begin position="223"/>
        <end position="241"/>
    </location>
</feature>
<feature type="domain" description="DUF7357" evidence="2">
    <location>
        <begin position="7"/>
        <end position="140"/>
    </location>
</feature>
<feature type="compositionally biased region" description="Low complexity" evidence="1">
    <location>
        <begin position="1293"/>
        <end position="1315"/>
    </location>
</feature>
<evidence type="ECO:0000256" key="1">
    <source>
        <dbReference type="SAM" id="MobiDB-lite"/>
    </source>
</evidence>
<evidence type="ECO:0000313" key="3">
    <source>
        <dbReference type="EMBL" id="KAK4032128.1"/>
    </source>
</evidence>
<gene>
    <name evidence="3" type="ORF">C8A01DRAFT_51014</name>
</gene>
<feature type="region of interest" description="Disordered" evidence="1">
    <location>
        <begin position="1155"/>
        <end position="1183"/>
    </location>
</feature>
<feature type="compositionally biased region" description="Basic and acidic residues" evidence="1">
    <location>
        <begin position="1260"/>
        <end position="1269"/>
    </location>
</feature>
<feature type="compositionally biased region" description="Acidic residues" evidence="1">
    <location>
        <begin position="444"/>
        <end position="476"/>
    </location>
</feature>
<feature type="region of interest" description="Disordered" evidence="1">
    <location>
        <begin position="1053"/>
        <end position="1072"/>
    </location>
</feature>
<name>A0AAN6SLW5_9PEZI</name>
<dbReference type="Proteomes" id="UP001303115">
    <property type="component" value="Unassembled WGS sequence"/>
</dbReference>
<dbReference type="Pfam" id="PF24054">
    <property type="entry name" value="DUF7357"/>
    <property type="match status" value="1"/>
</dbReference>
<feature type="compositionally biased region" description="Polar residues" evidence="1">
    <location>
        <begin position="539"/>
        <end position="555"/>
    </location>
</feature>
<feature type="region of interest" description="Disordered" evidence="1">
    <location>
        <begin position="539"/>
        <end position="613"/>
    </location>
</feature>
<feature type="compositionally biased region" description="Basic and acidic residues" evidence="1">
    <location>
        <begin position="643"/>
        <end position="655"/>
    </location>
</feature>
<feature type="compositionally biased region" description="Basic and acidic residues" evidence="1">
    <location>
        <begin position="156"/>
        <end position="172"/>
    </location>
</feature>
<organism evidence="3 4">
    <name type="scientific">Parachaetomium inaequale</name>
    <dbReference type="NCBI Taxonomy" id="2588326"/>
    <lineage>
        <taxon>Eukaryota</taxon>
        <taxon>Fungi</taxon>
        <taxon>Dikarya</taxon>
        <taxon>Ascomycota</taxon>
        <taxon>Pezizomycotina</taxon>
        <taxon>Sordariomycetes</taxon>
        <taxon>Sordariomycetidae</taxon>
        <taxon>Sordariales</taxon>
        <taxon>Chaetomiaceae</taxon>
        <taxon>Parachaetomium</taxon>
    </lineage>
</organism>
<evidence type="ECO:0000259" key="2">
    <source>
        <dbReference type="Pfam" id="PF24054"/>
    </source>
</evidence>
<sequence>MRDTNSLRLRLVVRRHALPEVRVVFAVQLDTDPTIASLLEQVNNIIPLESNDWGLEDYAVELRDSSGHGFDCLHFQQVSVILKNDEEVFIRPLDTGDRRRRRLSGRDQITTDGKHLIDGVAFGRPLLKTPRNRPAVDIPPLKRRRITYEDEEGEHEEPRLLLTEHGEDERAGRRVRIRAGFDDAQGDGSDGDEEDGDDDFMDDETDEGEDNDFGGSDLEDELRDLQADNERSQDEGSKEAEALGETAQPSEPGRATRLDLETLDKISALRSAFPTVQFDACETALAQHGGNAESAYFRLRTQHQPLMSLDAMLADLNPPAPKAAATEDDAADESEAESLASMVKHYDQHGFPSGSILAGTAAAQMADAMRKSGHSVKPPVHTKFDDDDEVRAGQSPSRSSSDEEENASESGSESDNDSGPEVASSKMPKAPGGASLVDRVESPTSDDSDSESESEADNESDSSSEAETSDSDDSDGGTDLSNATSDGDGGNSDLDSDDSSVSSDESDLDSSSDHDSDDSMVEAAAKSLAASKEALRLATSMQSLAPQDTSVQGPQPESMRQGVKNRSAETQQPVPPGQGKSATQKRNARRRAARAAQNAAARGEQSDAGGLDVLPAQETQDFVESIAAKKAALLQSLGTFVRHAEGSTGDGKDDASTPPRAPAAVNSGLNTPDEPVDDGSKGASLQQQSEPRVGASPALQDDSEAWRDKISYRAVECCQDGIELSEPPFPFVQRWDPQQQYFHGDKNKRGGRSKRKQRNQEDFLDQGSRSSTKRRKHGGDSWGYDADHDNEESWGNHDDTSGFDETVLNYDEEEGQEQEEQTPAQNVDDDEDDLPPLPADVSTLPVLNSGEALKGMILTWKQWLLSRATNWQPQVSSLTGVVVDVFDDNSIEVHLAKRDRNFDRNEKVYDDDGNRVYDKFELPGMDDEGDDAAEQGYRTLDLADMIEPRILQPAAQAVGTTFLPKQPSDPKPAARDATQSDRPKSSDDRVSATPDEAGVERNGVDSQQMDIDTQCGGGQSMVSETPVAQEPFDTSISEDRRHEISQLMNDAGFRKDVDPSVTDITDNAGLDLSSPSQQLEEMAHDATILASEASEPQSRGSPKLPSQGTSNNDSQLIHLEPFHRFSDLTSDPSDEPRVALHSGRQVDPDFSIDLGNDLFPDVDDPVTTKGEGGGGRRDGCRGGRIRLLDPVFSEMWASRSTNGSKSPSKAAVMSAIEARKPGVAPDIEYEESMRRLDNSESDNISGDDDKGRLSKLAQKLVDKPIEKPTPKKSSQKKGTLKASAVPQIKAERASPSPAGAARSSSSRTACASGSPFAVPEGSQHYAEDDIDETYKEPAGSMPTGLGWVPKPRARPRDATPKKFTSSHMVLSALKRAKKLRTNMA</sequence>
<feature type="compositionally biased region" description="Polar residues" evidence="1">
    <location>
        <begin position="1094"/>
        <end position="1114"/>
    </location>
</feature>
<feature type="compositionally biased region" description="Acidic residues" evidence="1">
    <location>
        <begin position="402"/>
        <end position="418"/>
    </location>
</feature>
<feature type="compositionally biased region" description="Basic and acidic residues" evidence="1">
    <location>
        <begin position="972"/>
        <end position="990"/>
    </location>
</feature>
<dbReference type="CDD" id="cd14279">
    <property type="entry name" value="CUE"/>
    <property type="match status" value="1"/>
</dbReference>
<feature type="compositionally biased region" description="Acidic residues" evidence="1">
    <location>
        <begin position="326"/>
        <end position="336"/>
    </location>
</feature>
<feature type="region of interest" description="Disordered" evidence="1">
    <location>
        <begin position="317"/>
        <end position="527"/>
    </location>
</feature>
<dbReference type="InterPro" id="IPR055781">
    <property type="entry name" value="DUF7357"/>
</dbReference>
<feature type="compositionally biased region" description="Acidic residues" evidence="1">
    <location>
        <begin position="810"/>
        <end position="820"/>
    </location>
</feature>
<feature type="compositionally biased region" description="Acidic residues" evidence="1">
    <location>
        <begin position="494"/>
        <end position="520"/>
    </location>
</feature>
<dbReference type="EMBL" id="MU854645">
    <property type="protein sequence ID" value="KAK4032128.1"/>
    <property type="molecule type" value="Genomic_DNA"/>
</dbReference>
<feature type="region of interest" description="Disordered" evidence="1">
    <location>
        <begin position="1091"/>
        <end position="1114"/>
    </location>
</feature>
<reference evidence="4" key="1">
    <citation type="journal article" date="2023" name="Mol. Phylogenet. Evol.">
        <title>Genome-scale phylogeny and comparative genomics of the fungal order Sordariales.</title>
        <authorList>
            <person name="Hensen N."/>
            <person name="Bonometti L."/>
            <person name="Westerberg I."/>
            <person name="Brannstrom I.O."/>
            <person name="Guillou S."/>
            <person name="Cros-Aarteil S."/>
            <person name="Calhoun S."/>
            <person name="Haridas S."/>
            <person name="Kuo A."/>
            <person name="Mondo S."/>
            <person name="Pangilinan J."/>
            <person name="Riley R."/>
            <person name="LaButti K."/>
            <person name="Andreopoulos B."/>
            <person name="Lipzen A."/>
            <person name="Chen C."/>
            <person name="Yan M."/>
            <person name="Daum C."/>
            <person name="Ng V."/>
            <person name="Clum A."/>
            <person name="Steindorff A."/>
            <person name="Ohm R.A."/>
            <person name="Martin F."/>
            <person name="Silar P."/>
            <person name="Natvig D.O."/>
            <person name="Lalanne C."/>
            <person name="Gautier V."/>
            <person name="Ament-Velasquez S.L."/>
            <person name="Kruys A."/>
            <person name="Hutchinson M.I."/>
            <person name="Powell A.J."/>
            <person name="Barry K."/>
            <person name="Miller A.N."/>
            <person name="Grigoriev I.V."/>
            <person name="Debuchy R."/>
            <person name="Gladieux P."/>
            <person name="Hiltunen Thoren M."/>
            <person name="Johannesson H."/>
        </authorList>
    </citation>
    <scope>NUCLEOTIDE SEQUENCE [LARGE SCALE GENOMIC DNA]</scope>
    <source>
        <strain evidence="4">CBS 284.82</strain>
    </source>
</reference>
<keyword evidence="4" id="KW-1185">Reference proteome</keyword>
<feature type="compositionally biased region" description="Low complexity" evidence="1">
    <location>
        <begin position="358"/>
        <end position="367"/>
    </location>
</feature>
<feature type="region of interest" description="Disordered" evidence="1">
    <location>
        <begin position="147"/>
        <end position="257"/>
    </location>
</feature>
<feature type="region of interest" description="Disordered" evidence="1">
    <location>
        <begin position="725"/>
        <end position="843"/>
    </location>
</feature>
<feature type="region of interest" description="Disordered" evidence="1">
    <location>
        <begin position="1196"/>
        <end position="1365"/>
    </location>
</feature>
<comment type="caution">
    <text evidence="3">The sequence shown here is derived from an EMBL/GenBank/DDBJ whole genome shotgun (WGS) entry which is preliminary data.</text>
</comment>
<protein>
    <recommendedName>
        <fullName evidence="2">DUF7357 domain-containing protein</fullName>
    </recommendedName>
</protein>
<feature type="region of interest" description="Disordered" evidence="1">
    <location>
        <begin position="643"/>
        <end position="704"/>
    </location>
</feature>
<feature type="compositionally biased region" description="Acidic residues" evidence="1">
    <location>
        <begin position="189"/>
        <end position="222"/>
    </location>
</feature>
<evidence type="ECO:0000313" key="4">
    <source>
        <dbReference type="Proteomes" id="UP001303115"/>
    </source>
</evidence>
<proteinExistence type="predicted"/>
<feature type="compositionally biased region" description="Polar residues" evidence="1">
    <location>
        <begin position="1198"/>
        <end position="1207"/>
    </location>
</feature>